<sequence length="97" mass="10412">MIYQALLQLEDVELLDGITDVDGYHRLAPRHTPHHDHDLLIDPETGHYAGEHHIVTSDAAPIPAGTIAKTESVVTAVVDNPGHVPAEIQARQGGTPS</sequence>
<protein>
    <submittedName>
        <fullName evidence="1">Uncharacterized protein</fullName>
    </submittedName>
</protein>
<organism evidence="1 2">
    <name type="scientific">Pseudonocardia sulfidoxydans NBRC 16205</name>
    <dbReference type="NCBI Taxonomy" id="1223511"/>
    <lineage>
        <taxon>Bacteria</taxon>
        <taxon>Bacillati</taxon>
        <taxon>Actinomycetota</taxon>
        <taxon>Actinomycetes</taxon>
        <taxon>Pseudonocardiales</taxon>
        <taxon>Pseudonocardiaceae</taxon>
        <taxon>Pseudonocardia</taxon>
    </lineage>
</organism>
<dbReference type="OrthoDB" id="3387554at2"/>
<dbReference type="Proteomes" id="UP000321685">
    <property type="component" value="Unassembled WGS sequence"/>
</dbReference>
<dbReference type="AlphaFoldDB" id="A0A511DRZ8"/>
<evidence type="ECO:0000313" key="1">
    <source>
        <dbReference type="EMBL" id="GEL26524.1"/>
    </source>
</evidence>
<evidence type="ECO:0000313" key="2">
    <source>
        <dbReference type="Proteomes" id="UP000321685"/>
    </source>
</evidence>
<name>A0A511DRZ8_9PSEU</name>
<dbReference type="EMBL" id="BJVJ01000095">
    <property type="protein sequence ID" value="GEL26524.1"/>
    <property type="molecule type" value="Genomic_DNA"/>
</dbReference>
<keyword evidence="2" id="KW-1185">Reference proteome</keyword>
<accession>A0A511DRZ8</accession>
<proteinExistence type="predicted"/>
<gene>
    <name evidence="1" type="ORF">PSU4_54780</name>
</gene>
<comment type="caution">
    <text evidence="1">The sequence shown here is derived from an EMBL/GenBank/DDBJ whole genome shotgun (WGS) entry which is preliminary data.</text>
</comment>
<reference evidence="1 2" key="1">
    <citation type="submission" date="2019-07" db="EMBL/GenBank/DDBJ databases">
        <title>Whole genome shotgun sequence of Pseudonocardia sulfidoxydans NBRC 16205.</title>
        <authorList>
            <person name="Hosoyama A."/>
            <person name="Uohara A."/>
            <person name="Ohji S."/>
            <person name="Ichikawa N."/>
        </authorList>
    </citation>
    <scope>NUCLEOTIDE SEQUENCE [LARGE SCALE GENOMIC DNA]</scope>
    <source>
        <strain evidence="1 2">NBRC 16205</strain>
    </source>
</reference>
<dbReference type="RefSeq" id="WP_147114699.1">
    <property type="nucleotide sequence ID" value="NZ_BJVJ01000095.1"/>
</dbReference>